<dbReference type="Pfam" id="PF06454">
    <property type="entry name" value="THH1_TOM1-3_dom"/>
    <property type="match status" value="2"/>
</dbReference>
<gene>
    <name evidence="8" type="ORF">URODEC1_LOCUS123840</name>
    <name evidence="9" type="ORF">URODEC1_LOCUS125640</name>
</gene>
<feature type="transmembrane region" description="Helical" evidence="6">
    <location>
        <begin position="242"/>
        <end position="262"/>
    </location>
</feature>
<feature type="transmembrane region" description="Helical" evidence="6">
    <location>
        <begin position="131"/>
        <end position="152"/>
    </location>
</feature>
<evidence type="ECO:0000256" key="5">
    <source>
        <dbReference type="ARBA" id="ARBA00023136"/>
    </source>
</evidence>
<comment type="caution">
    <text evidence="8">The sequence shown here is derived from an EMBL/GenBank/DDBJ whole genome shotgun (WGS) entry which is preliminary data.</text>
</comment>
<dbReference type="AlphaFoldDB" id="A0ABC9H7K8"/>
<evidence type="ECO:0000256" key="3">
    <source>
        <dbReference type="ARBA" id="ARBA00022692"/>
    </source>
</evidence>
<feature type="transmembrane region" description="Helical" evidence="6">
    <location>
        <begin position="199"/>
        <end position="222"/>
    </location>
</feature>
<feature type="transmembrane region" description="Helical" evidence="6">
    <location>
        <begin position="278"/>
        <end position="296"/>
    </location>
</feature>
<evidence type="ECO:0000256" key="2">
    <source>
        <dbReference type="ARBA" id="ARBA00006779"/>
    </source>
</evidence>
<evidence type="ECO:0000313" key="10">
    <source>
        <dbReference type="Proteomes" id="UP001497457"/>
    </source>
</evidence>
<keyword evidence="10" id="KW-1185">Reference proteome</keyword>
<evidence type="ECO:0000259" key="7">
    <source>
        <dbReference type="Pfam" id="PF06454"/>
    </source>
</evidence>
<feature type="domain" description="THH1/TOM1/TOM3" evidence="7">
    <location>
        <begin position="87"/>
        <end position="311"/>
    </location>
</feature>
<comment type="similarity">
    <text evidence="2">Belongs to the plant tobamovirus multiplication TOM1 protein family.</text>
</comment>
<dbReference type="InterPro" id="IPR040226">
    <property type="entry name" value="THH1/TOM1/TOM3"/>
</dbReference>
<organism evidence="8 10">
    <name type="scientific">Urochloa decumbens</name>
    <dbReference type="NCBI Taxonomy" id="240449"/>
    <lineage>
        <taxon>Eukaryota</taxon>
        <taxon>Viridiplantae</taxon>
        <taxon>Streptophyta</taxon>
        <taxon>Embryophyta</taxon>
        <taxon>Tracheophyta</taxon>
        <taxon>Spermatophyta</taxon>
        <taxon>Magnoliopsida</taxon>
        <taxon>Liliopsida</taxon>
        <taxon>Poales</taxon>
        <taxon>Poaceae</taxon>
        <taxon>PACMAD clade</taxon>
        <taxon>Panicoideae</taxon>
        <taxon>Panicodae</taxon>
        <taxon>Paniceae</taxon>
        <taxon>Melinidinae</taxon>
        <taxon>Urochloa</taxon>
    </lineage>
</organism>
<feature type="transmembrane region" description="Helical" evidence="6">
    <location>
        <begin position="164"/>
        <end position="187"/>
    </location>
</feature>
<name>A0ABC9H7K8_9POAL</name>
<dbReference type="InterPro" id="IPR009457">
    <property type="entry name" value="THH1/TOM1/TOM3_dom"/>
</dbReference>
<dbReference type="EMBL" id="CAXIPR030003806">
    <property type="protein sequence ID" value="CAM0150794.1"/>
    <property type="molecule type" value="Genomic_DNA"/>
</dbReference>
<protein>
    <recommendedName>
        <fullName evidence="7">THH1/TOM1/TOM3 domain-containing protein</fullName>
    </recommendedName>
</protein>
<evidence type="ECO:0000256" key="6">
    <source>
        <dbReference type="SAM" id="Phobius"/>
    </source>
</evidence>
<proteinExistence type="inferred from homology"/>
<keyword evidence="4 6" id="KW-1133">Transmembrane helix</keyword>
<keyword evidence="3 6" id="KW-0812">Transmembrane</keyword>
<dbReference type="PANTHER" id="PTHR31142:SF7">
    <property type="entry name" value="OS02G0683900 PROTEIN"/>
    <property type="match status" value="1"/>
</dbReference>
<feature type="domain" description="THH1/TOM1/TOM3" evidence="7">
    <location>
        <begin position="13"/>
        <end position="75"/>
    </location>
</feature>
<feature type="transmembrane region" description="Helical" evidence="6">
    <location>
        <begin position="29"/>
        <end position="49"/>
    </location>
</feature>
<evidence type="ECO:0000256" key="4">
    <source>
        <dbReference type="ARBA" id="ARBA00022989"/>
    </source>
</evidence>
<evidence type="ECO:0000313" key="8">
    <source>
        <dbReference type="EMBL" id="CAM0150794.1"/>
    </source>
</evidence>
<evidence type="ECO:0000313" key="9">
    <source>
        <dbReference type="EMBL" id="CAM0152851.1"/>
    </source>
</evidence>
<dbReference type="GO" id="GO:0005774">
    <property type="term" value="C:vacuolar membrane"/>
    <property type="evidence" value="ECO:0007669"/>
    <property type="project" value="UniProtKB-SubCell"/>
</dbReference>
<comment type="subcellular location">
    <subcellularLocation>
        <location evidence="1">Vacuole membrane</location>
        <topology evidence="1">Multi-pass membrane protein</topology>
    </subcellularLocation>
</comment>
<sequence length="314" mass="35650">MAAAPAPLPAAVAGWWERVNGSPAWQDGIFGGLAVLYGIIAAASFIQVARIQRRVPEYGWTTQKVFQLLNFVVNGGTWFNPFCRRHTCSAVYCLMLTLLHCKSAARCSIFACRRLVQQVNPPIFQHVILDLPVLAFFTTYAVLALFWAEILYQARGLMTDRLRSGFYTINGIVYALQGFLWLCLWWNPNHSMLVISKLFIAGLSFFTALGFLVYGGRLFLMLKYFPLDSKGRQQKLREVGKVASICFCCFLARCIMMCFNAFNKEADLDVLYHPVLNFFYYLLVEILPSSLVLYILRRIPAKLQISQYQPLSSG</sequence>
<dbReference type="PANTHER" id="PTHR31142">
    <property type="entry name" value="TOBAMOVIRUS MULTIPLICATION PROTEIN 1-LIKE ISOFORM X1"/>
    <property type="match status" value="1"/>
</dbReference>
<dbReference type="EMBL" id="CAXIPR030006663">
    <property type="protein sequence ID" value="CAM0152851.1"/>
    <property type="molecule type" value="Genomic_DNA"/>
</dbReference>
<accession>A0ABC9H7K8</accession>
<dbReference type="Proteomes" id="UP001497457">
    <property type="component" value="Unassembled WGS sequence"/>
</dbReference>
<reference evidence="8 10" key="1">
    <citation type="submission" date="2024-10" db="EMBL/GenBank/DDBJ databases">
        <authorList>
            <person name="Ryan C."/>
        </authorList>
    </citation>
    <scope>NUCLEOTIDE SEQUENCE [LARGE SCALE GENOMIC DNA]</scope>
</reference>
<feature type="transmembrane region" description="Helical" evidence="6">
    <location>
        <begin position="90"/>
        <end position="111"/>
    </location>
</feature>
<evidence type="ECO:0000256" key="1">
    <source>
        <dbReference type="ARBA" id="ARBA00004128"/>
    </source>
</evidence>
<keyword evidence="5 6" id="KW-0472">Membrane</keyword>